<proteinExistence type="predicted"/>
<accession>H1L1N9</accession>
<dbReference type="STRING" id="647171.MetfoDRAFT_1963"/>
<dbReference type="Proteomes" id="UP000003706">
    <property type="component" value="Unassembled WGS sequence"/>
</dbReference>
<dbReference type="AlphaFoldDB" id="H1L1N9"/>
<protein>
    <submittedName>
        <fullName evidence="1">Uncharacterized protein</fullName>
    </submittedName>
</protein>
<dbReference type="RefSeq" id="WP_007045382.1">
    <property type="nucleotide sequence ID" value="NZ_AGJL01000091.1"/>
</dbReference>
<organism evidence="1 2">
    <name type="scientific">Methanotorris formicicus Mc-S-70</name>
    <dbReference type="NCBI Taxonomy" id="647171"/>
    <lineage>
        <taxon>Archaea</taxon>
        <taxon>Methanobacteriati</taxon>
        <taxon>Methanobacteriota</taxon>
        <taxon>Methanomada group</taxon>
        <taxon>Methanococci</taxon>
        <taxon>Methanococcales</taxon>
        <taxon>Methanocaldococcaceae</taxon>
        <taxon>Methanotorris</taxon>
    </lineage>
</organism>
<evidence type="ECO:0000313" key="2">
    <source>
        <dbReference type="Proteomes" id="UP000003706"/>
    </source>
</evidence>
<keyword evidence="2" id="KW-1185">Reference proteome</keyword>
<comment type="caution">
    <text evidence="1">The sequence shown here is derived from an EMBL/GenBank/DDBJ whole genome shotgun (WGS) entry which is preliminary data.</text>
</comment>
<evidence type="ECO:0000313" key="1">
    <source>
        <dbReference type="EMBL" id="EHP83579.1"/>
    </source>
</evidence>
<dbReference type="EMBL" id="AGJL01000091">
    <property type="protein sequence ID" value="EHP83579.1"/>
    <property type="molecule type" value="Genomic_DNA"/>
</dbReference>
<reference evidence="1 2" key="1">
    <citation type="submission" date="2011-09" db="EMBL/GenBank/DDBJ databases">
        <title>The draft genome of Methanotorris formicicus Mc-S-70.</title>
        <authorList>
            <consortium name="US DOE Joint Genome Institute (JGI-PGF)"/>
            <person name="Lucas S."/>
            <person name="Han J."/>
            <person name="Lapidus A."/>
            <person name="Cheng J.-F."/>
            <person name="Goodwin L."/>
            <person name="Pitluck S."/>
            <person name="Peters L."/>
            <person name="Land M.L."/>
            <person name="Hauser L."/>
            <person name="Sieprawska-Lupa M."/>
            <person name="Takai K."/>
            <person name="Miyazaki J."/>
            <person name="Whitman W."/>
            <person name="Woyke T.J."/>
        </authorList>
    </citation>
    <scope>NUCLEOTIDE SEQUENCE [LARGE SCALE GENOMIC DNA]</scope>
    <source>
        <strain evidence="1 2">Mc-S-70</strain>
    </source>
</reference>
<dbReference type="OrthoDB" id="373305at2157"/>
<sequence length="355" mass="41796">MGRIYGRVEGPGDIRRINCIIRDEMLSVEGVEQLTELKKRSDYLCTLTYSPFWRKKFGFLIEDLRKVAMEENVATTRTANYIARYYDWDKIYNPWGEGEELEKELKDLPEEVIKEVSEGVNLKLSPEILEEIRKMYCQVRKAMVFVKSIDELTKLKEATDFFCTLVRTEDFKERFKDYLDKIYEMMEKENERTVKLANIVSVVNGWDVEYEAWSGEEIALEETVEEYLQRLLEEEEKADKYIPSEAKYGKGITKWIIYYHPVKRREYSKRVYFPGDAFDIKIEGPGEFVNRFGRKVWGVKITYKTRIGSRTIKRNGISIKIPETVVTRTKVIPLPKEAENVRLVDEKPESAYPVA</sequence>
<name>H1L1N9_9EURY</name>
<gene>
    <name evidence="1" type="ORF">MetfoDRAFT_1963</name>
</gene>